<dbReference type="NCBIfam" id="NF005905">
    <property type="entry name" value="PRK07883.1-3"/>
    <property type="match status" value="1"/>
</dbReference>
<dbReference type="InterPro" id="IPR036397">
    <property type="entry name" value="RNaseH_sf"/>
</dbReference>
<keyword evidence="5" id="KW-1185">Reference proteome</keyword>
<evidence type="ECO:0000313" key="5">
    <source>
        <dbReference type="Proteomes" id="UP000444980"/>
    </source>
</evidence>
<protein>
    <recommendedName>
        <fullName evidence="3">GIY-YIG domain-containing protein</fullName>
    </recommendedName>
</protein>
<feature type="domain" description="GIY-YIG" evidence="3">
    <location>
        <begin position="265"/>
        <end position="342"/>
    </location>
</feature>
<dbReference type="AlphaFoldDB" id="A0A7I9V0F9"/>
<evidence type="ECO:0000256" key="1">
    <source>
        <dbReference type="ARBA" id="ARBA00022839"/>
    </source>
</evidence>
<dbReference type="GO" id="GO:0009380">
    <property type="term" value="C:excinuclease repair complex"/>
    <property type="evidence" value="ECO:0007669"/>
    <property type="project" value="TreeGrafter"/>
</dbReference>
<comment type="caution">
    <text evidence="4">The sequence shown here is derived from an EMBL/GenBank/DDBJ whole genome shotgun (WGS) entry which is preliminary data.</text>
</comment>
<dbReference type="PANTHER" id="PTHR30562">
    <property type="entry name" value="UVRC/OXIDOREDUCTASE"/>
    <property type="match status" value="1"/>
</dbReference>
<name>A0A7I9V0F9_9ACTN</name>
<evidence type="ECO:0000256" key="2">
    <source>
        <dbReference type="SAM" id="MobiDB-lite"/>
    </source>
</evidence>
<dbReference type="EMBL" id="BJOU01000002">
    <property type="protein sequence ID" value="GED98611.1"/>
    <property type="molecule type" value="Genomic_DNA"/>
</dbReference>
<dbReference type="SMART" id="SM00479">
    <property type="entry name" value="EXOIII"/>
    <property type="match status" value="1"/>
</dbReference>
<dbReference type="GO" id="GO:0006289">
    <property type="term" value="P:nucleotide-excision repair"/>
    <property type="evidence" value="ECO:0007669"/>
    <property type="project" value="InterPro"/>
</dbReference>
<dbReference type="NCBIfam" id="NF005907">
    <property type="entry name" value="PRK07883.1-5"/>
    <property type="match status" value="1"/>
</dbReference>
<dbReference type="CDD" id="cd06127">
    <property type="entry name" value="DEDDh"/>
    <property type="match status" value="1"/>
</dbReference>
<dbReference type="NCBIfam" id="TIGR00573">
    <property type="entry name" value="dnaq"/>
    <property type="match status" value="1"/>
</dbReference>
<dbReference type="FunFam" id="3.30.420.10:FF:000045">
    <property type="entry name" value="3'-5' exonuclease DinG"/>
    <property type="match status" value="1"/>
</dbReference>
<dbReference type="Gene3D" id="3.40.1440.10">
    <property type="entry name" value="GIY-YIG endonuclease"/>
    <property type="match status" value="1"/>
</dbReference>
<evidence type="ECO:0000259" key="3">
    <source>
        <dbReference type="PROSITE" id="PS50164"/>
    </source>
</evidence>
<dbReference type="InterPro" id="IPR006054">
    <property type="entry name" value="DnaQ"/>
</dbReference>
<gene>
    <name evidence="4" type="ORF">nbrc107697_26500</name>
</gene>
<proteinExistence type="predicted"/>
<dbReference type="PANTHER" id="PTHR30562:SF1">
    <property type="entry name" value="UVRABC SYSTEM PROTEIN C"/>
    <property type="match status" value="1"/>
</dbReference>
<reference evidence="5" key="1">
    <citation type="submission" date="2019-06" db="EMBL/GenBank/DDBJ databases">
        <title>Gordonia isolated from sludge of a wastewater treatment plant.</title>
        <authorList>
            <person name="Tamura T."/>
            <person name="Aoyama K."/>
            <person name="Kang Y."/>
            <person name="Saito S."/>
            <person name="Akiyama N."/>
            <person name="Yazawa K."/>
            <person name="Gonoi T."/>
            <person name="Mikami Y."/>
        </authorList>
    </citation>
    <scope>NUCLEOTIDE SEQUENCE [LARGE SCALE GENOMIC DNA]</scope>
    <source>
        <strain evidence="5">NBRC 107697</strain>
    </source>
</reference>
<dbReference type="SUPFAM" id="SSF53098">
    <property type="entry name" value="Ribonuclease H-like"/>
    <property type="match status" value="1"/>
</dbReference>
<dbReference type="InterPro" id="IPR047296">
    <property type="entry name" value="GIY-YIG_UvrC_Cho"/>
</dbReference>
<organism evidence="4 5">
    <name type="scientific">Gordonia crocea</name>
    <dbReference type="NCBI Taxonomy" id="589162"/>
    <lineage>
        <taxon>Bacteria</taxon>
        <taxon>Bacillati</taxon>
        <taxon>Actinomycetota</taxon>
        <taxon>Actinomycetes</taxon>
        <taxon>Mycobacteriales</taxon>
        <taxon>Gordoniaceae</taxon>
        <taxon>Gordonia</taxon>
    </lineage>
</organism>
<dbReference type="Proteomes" id="UP000444980">
    <property type="component" value="Unassembled WGS sequence"/>
</dbReference>
<sequence>MDPADTDQLTLADSGLPDVGLPRGPRPPGRAVPAGTHRRAPSSAQLAEMAACVVGGVEQSLAGTTFVVVDLETTGGSADRDAITEIGAVKVRGGEVVAEFATLVDPERPIPAEIVGLTGISASMVAGAPPIGEVLLSFMEFARGSVLVAHNSRFDLGFLSASARRCGIDFHFPATLCTVALARRVLSRDEAPSVRLSALADLFATTTTPTHRALDDARATVDVLHGLLERIGNRGVTTFAELLAYLPRATPAQRAKAGLAAGVPRAPGVYLFRGPAQEVLYIGTAVDLRRRVQSYFSGDSRPRIAEMVALATRVDHVVCAHDLEAGVRELRLLAAHNPAYNRRSTQPRRGWWVCLTDERFPRFTVRREPPAEPVGLGEPMSIGPIPRRATAATVAEALTRATGLRSCTTRLGARADYHWCPPRNGVGDCAAATPTPEPVADYLSRVRNALELAAGRSDEALRTMAVAVRSAAAAEHFETAARRRDQLADTISAISATHRLRALCAVGQLVVARPATDGGWRFAVVRHGRLAGAGTSRPGAPPMPVVDAVLAGAQTVRPTDGPLRGAAPEEAALVYRWATAADARIVDTTDGFALPRHSACGWTGWAATARSARDS</sequence>
<dbReference type="PROSITE" id="PS50164">
    <property type="entry name" value="GIY_YIG"/>
    <property type="match status" value="1"/>
</dbReference>
<keyword evidence="1" id="KW-0540">Nuclease</keyword>
<dbReference type="Gene3D" id="3.30.420.10">
    <property type="entry name" value="Ribonuclease H-like superfamily/Ribonuclease H"/>
    <property type="match status" value="1"/>
</dbReference>
<dbReference type="InterPro" id="IPR000305">
    <property type="entry name" value="GIY-YIG_endonuc"/>
</dbReference>
<dbReference type="CDD" id="cd10434">
    <property type="entry name" value="GIY-YIG_UvrC_Cho"/>
    <property type="match status" value="1"/>
</dbReference>
<dbReference type="GO" id="GO:0004527">
    <property type="term" value="F:exonuclease activity"/>
    <property type="evidence" value="ECO:0007669"/>
    <property type="project" value="UniProtKB-KW"/>
</dbReference>
<feature type="region of interest" description="Disordered" evidence="2">
    <location>
        <begin position="1"/>
        <end position="41"/>
    </location>
</feature>
<dbReference type="GO" id="GO:0003677">
    <property type="term" value="F:DNA binding"/>
    <property type="evidence" value="ECO:0007669"/>
    <property type="project" value="InterPro"/>
</dbReference>
<dbReference type="SMART" id="SM00465">
    <property type="entry name" value="GIYc"/>
    <property type="match status" value="1"/>
</dbReference>
<dbReference type="InterPro" id="IPR050066">
    <property type="entry name" value="UvrABC_protein_C"/>
</dbReference>
<dbReference type="SUPFAM" id="SSF82771">
    <property type="entry name" value="GIY-YIG endonuclease"/>
    <property type="match status" value="1"/>
</dbReference>
<dbReference type="GO" id="GO:0003887">
    <property type="term" value="F:DNA-directed DNA polymerase activity"/>
    <property type="evidence" value="ECO:0007669"/>
    <property type="project" value="InterPro"/>
</dbReference>
<dbReference type="GO" id="GO:0006260">
    <property type="term" value="P:DNA replication"/>
    <property type="evidence" value="ECO:0007669"/>
    <property type="project" value="InterPro"/>
</dbReference>
<evidence type="ECO:0000313" key="4">
    <source>
        <dbReference type="EMBL" id="GED98611.1"/>
    </source>
</evidence>
<keyword evidence="1" id="KW-0378">Hydrolase</keyword>
<accession>A0A7I9V0F9</accession>
<dbReference type="Pfam" id="PF00929">
    <property type="entry name" value="RNase_T"/>
    <property type="match status" value="1"/>
</dbReference>
<dbReference type="InterPro" id="IPR012337">
    <property type="entry name" value="RNaseH-like_sf"/>
</dbReference>
<dbReference type="InterPro" id="IPR013520">
    <property type="entry name" value="Ribonucl_H"/>
</dbReference>
<keyword evidence="1" id="KW-0269">Exonuclease</keyword>
<dbReference type="InterPro" id="IPR035901">
    <property type="entry name" value="GIY-YIG_endonuc_sf"/>
</dbReference>